<comment type="caution">
    <text evidence="4">The sequence shown here is derived from an EMBL/GenBank/DDBJ whole genome shotgun (WGS) entry which is preliminary data.</text>
</comment>
<evidence type="ECO:0000313" key="4">
    <source>
        <dbReference type="EMBL" id="EAW32236.1"/>
    </source>
</evidence>
<accession>A0Y7Y2</accession>
<dbReference type="PANTHER" id="PTHR48106">
    <property type="entry name" value="QUINONE OXIDOREDUCTASE PIG3-RELATED"/>
    <property type="match status" value="1"/>
</dbReference>
<evidence type="ECO:0000256" key="1">
    <source>
        <dbReference type="ARBA" id="ARBA00022857"/>
    </source>
</evidence>
<dbReference type="Gene3D" id="3.40.50.720">
    <property type="entry name" value="NAD(P)-binding Rossmann-like Domain"/>
    <property type="match status" value="1"/>
</dbReference>
<dbReference type="STRING" id="247633.GP2143_13311"/>
<dbReference type="InterPro" id="IPR013149">
    <property type="entry name" value="ADH-like_C"/>
</dbReference>
<keyword evidence="5" id="KW-1185">Reference proteome</keyword>
<dbReference type="Gene3D" id="3.90.180.10">
    <property type="entry name" value="Medium-chain alcohol dehydrogenases, catalytic domain"/>
    <property type="match status" value="1"/>
</dbReference>
<dbReference type="Proteomes" id="UP000004931">
    <property type="component" value="Unassembled WGS sequence"/>
</dbReference>
<dbReference type="OrthoDB" id="9785812at2"/>
<dbReference type="Pfam" id="PF00107">
    <property type="entry name" value="ADH_zinc_N"/>
    <property type="match status" value="1"/>
</dbReference>
<sequence length="357" mass="38021">MNLRHKILVCSAIAIFDNNNLREHNVTDNSISAPTSRQYVHINDDKSLSILEQPIPQLQADEVLIKVCGAGVNRGDLMQRQGLYPPPADASPVMGLEVSGIVIAVGAAVNDRSIGDRICALTHGAGYCEYTTVPASQCIAVPDSVSLLDAAALPEALFTVWHNVFQRCSLTAGETVLIHGGSSGIGTMAIQMAKVIGATIYATAGTDEKCALCEALGASKTVNYKTGDFETELPPVNVILDMAGGDFFQKNINLLAPDGRVSTIAMVRGFQADINFLPMMVKRLIITGSTMRPQSFANKAQMALEISEHIMPAIVSGEIKPVIDSIYALSDVEKAHERMGSGEHAGKVILAVDESMA</sequence>
<dbReference type="InterPro" id="IPR014189">
    <property type="entry name" value="Quinone_OxRdtase_PIG3"/>
</dbReference>
<protein>
    <submittedName>
        <fullName evidence="4">Quinone oxidoreductase</fullName>
    </submittedName>
</protein>
<dbReference type="NCBIfam" id="TIGR02824">
    <property type="entry name" value="quinone_pig3"/>
    <property type="match status" value="1"/>
</dbReference>
<dbReference type="SMART" id="SM00829">
    <property type="entry name" value="PKS_ER"/>
    <property type="match status" value="1"/>
</dbReference>
<proteinExistence type="predicted"/>
<dbReference type="GO" id="GO:0016651">
    <property type="term" value="F:oxidoreductase activity, acting on NAD(P)H"/>
    <property type="evidence" value="ECO:0007669"/>
    <property type="project" value="TreeGrafter"/>
</dbReference>
<dbReference type="InterPro" id="IPR013154">
    <property type="entry name" value="ADH-like_N"/>
</dbReference>
<dbReference type="InterPro" id="IPR036291">
    <property type="entry name" value="NAD(P)-bd_dom_sf"/>
</dbReference>
<dbReference type="Pfam" id="PF08240">
    <property type="entry name" value="ADH_N"/>
    <property type="match status" value="1"/>
</dbReference>
<organism evidence="4 5">
    <name type="scientific">marine gamma proteobacterium HTCC2143</name>
    <dbReference type="NCBI Taxonomy" id="247633"/>
    <lineage>
        <taxon>Bacteria</taxon>
        <taxon>Pseudomonadati</taxon>
        <taxon>Pseudomonadota</taxon>
        <taxon>Gammaproteobacteria</taxon>
        <taxon>Cellvibrionales</taxon>
        <taxon>Spongiibacteraceae</taxon>
        <taxon>BD1-7 clade</taxon>
    </lineage>
</organism>
<gene>
    <name evidence="4" type="ORF">GP2143_13311</name>
</gene>
<evidence type="ECO:0000256" key="2">
    <source>
        <dbReference type="ARBA" id="ARBA00023002"/>
    </source>
</evidence>
<dbReference type="PANTHER" id="PTHR48106:SF8">
    <property type="entry name" value="OS02G0805600 PROTEIN"/>
    <property type="match status" value="1"/>
</dbReference>
<name>A0Y7Y2_9GAMM</name>
<keyword evidence="2" id="KW-0560">Oxidoreductase</keyword>
<dbReference type="CDD" id="cd05276">
    <property type="entry name" value="p53_inducible_oxidoreductase"/>
    <property type="match status" value="1"/>
</dbReference>
<dbReference type="GO" id="GO:0070402">
    <property type="term" value="F:NADPH binding"/>
    <property type="evidence" value="ECO:0007669"/>
    <property type="project" value="TreeGrafter"/>
</dbReference>
<reference evidence="4 5" key="1">
    <citation type="journal article" date="2010" name="J. Bacteriol.">
        <title>Genome sequence of the oligotrophic marine Gammaproteobacterium HTCC2143, isolated from the Oregon Coast.</title>
        <authorList>
            <person name="Oh H.M."/>
            <person name="Kang I."/>
            <person name="Ferriera S."/>
            <person name="Giovannoni S.J."/>
            <person name="Cho J.C."/>
        </authorList>
    </citation>
    <scope>NUCLEOTIDE SEQUENCE [LARGE SCALE GENOMIC DNA]</scope>
    <source>
        <strain evidence="4 5">HTCC2143</strain>
    </source>
</reference>
<dbReference type="SUPFAM" id="SSF51735">
    <property type="entry name" value="NAD(P)-binding Rossmann-fold domains"/>
    <property type="match status" value="1"/>
</dbReference>
<evidence type="ECO:0000259" key="3">
    <source>
        <dbReference type="SMART" id="SM00829"/>
    </source>
</evidence>
<feature type="domain" description="Enoyl reductase (ER)" evidence="3">
    <location>
        <begin position="43"/>
        <end position="350"/>
    </location>
</feature>
<dbReference type="InterPro" id="IPR011032">
    <property type="entry name" value="GroES-like_sf"/>
</dbReference>
<dbReference type="AlphaFoldDB" id="A0Y7Y2"/>
<dbReference type="eggNOG" id="COG0604">
    <property type="taxonomic scope" value="Bacteria"/>
</dbReference>
<dbReference type="EMBL" id="AAVT01000001">
    <property type="protein sequence ID" value="EAW32236.1"/>
    <property type="molecule type" value="Genomic_DNA"/>
</dbReference>
<keyword evidence="1" id="KW-0521">NADP</keyword>
<dbReference type="SUPFAM" id="SSF50129">
    <property type="entry name" value="GroES-like"/>
    <property type="match status" value="1"/>
</dbReference>
<dbReference type="InterPro" id="IPR020843">
    <property type="entry name" value="ER"/>
</dbReference>
<evidence type="ECO:0000313" key="5">
    <source>
        <dbReference type="Proteomes" id="UP000004931"/>
    </source>
</evidence>